<protein>
    <submittedName>
        <fullName evidence="1">Uncharacterized protein</fullName>
    </submittedName>
</protein>
<dbReference type="EMBL" id="GGEC01048084">
    <property type="protein sequence ID" value="MBX28568.1"/>
    <property type="molecule type" value="Transcribed_RNA"/>
</dbReference>
<sequence length="30" mass="3500">MHSHNFYVLPISKCRRNLTTNSTTVKSNHL</sequence>
<organism evidence="1">
    <name type="scientific">Rhizophora mucronata</name>
    <name type="common">Asiatic mangrove</name>
    <dbReference type="NCBI Taxonomy" id="61149"/>
    <lineage>
        <taxon>Eukaryota</taxon>
        <taxon>Viridiplantae</taxon>
        <taxon>Streptophyta</taxon>
        <taxon>Embryophyta</taxon>
        <taxon>Tracheophyta</taxon>
        <taxon>Spermatophyta</taxon>
        <taxon>Magnoliopsida</taxon>
        <taxon>eudicotyledons</taxon>
        <taxon>Gunneridae</taxon>
        <taxon>Pentapetalae</taxon>
        <taxon>rosids</taxon>
        <taxon>fabids</taxon>
        <taxon>Malpighiales</taxon>
        <taxon>Rhizophoraceae</taxon>
        <taxon>Rhizophora</taxon>
    </lineage>
</organism>
<reference evidence="1" key="1">
    <citation type="submission" date="2018-02" db="EMBL/GenBank/DDBJ databases">
        <title>Rhizophora mucronata_Transcriptome.</title>
        <authorList>
            <person name="Meera S.P."/>
            <person name="Sreeshan A."/>
            <person name="Augustine A."/>
        </authorList>
    </citation>
    <scope>NUCLEOTIDE SEQUENCE</scope>
    <source>
        <tissue evidence="1">Leaf</tissue>
    </source>
</reference>
<evidence type="ECO:0000313" key="1">
    <source>
        <dbReference type="EMBL" id="MBX28568.1"/>
    </source>
</evidence>
<name>A0A2P2MEA9_RHIMU</name>
<proteinExistence type="predicted"/>
<dbReference type="AlphaFoldDB" id="A0A2P2MEA9"/>
<accession>A0A2P2MEA9</accession>